<name>A0A1T4M2N3_9FIRM</name>
<evidence type="ECO:0000313" key="1">
    <source>
        <dbReference type="EMBL" id="SJZ61146.1"/>
    </source>
</evidence>
<reference evidence="2" key="1">
    <citation type="submission" date="2017-02" db="EMBL/GenBank/DDBJ databases">
        <authorList>
            <person name="Varghese N."/>
            <person name="Submissions S."/>
        </authorList>
    </citation>
    <scope>NUCLEOTIDE SEQUENCE [LARGE SCALE GENOMIC DNA]</scope>
    <source>
        <strain evidence="2">DSM 16521</strain>
    </source>
</reference>
<protein>
    <submittedName>
        <fullName evidence="1">Uncharacterized protein</fullName>
    </submittedName>
</protein>
<sequence length="99" mass="11402">MGVDNSLVSVVDYGIRAMAVEGGMTEEIEEKVRQQLNLRGIDPDQVRIEASWQPVQFQEEIFLRLHYDYPLRLFAIEDVLEITIPLKAETVGISEHVFR</sequence>
<dbReference type="AlphaFoldDB" id="A0A1T4M2N3"/>
<proteinExistence type="predicted"/>
<dbReference type="Proteomes" id="UP000189933">
    <property type="component" value="Unassembled WGS sequence"/>
</dbReference>
<keyword evidence="2" id="KW-1185">Reference proteome</keyword>
<dbReference type="EMBL" id="FUXM01000003">
    <property type="protein sequence ID" value="SJZ61146.1"/>
    <property type="molecule type" value="Genomic_DNA"/>
</dbReference>
<accession>A0A1T4M2N3</accession>
<gene>
    <name evidence="1" type="ORF">SAMN02745885_00397</name>
</gene>
<evidence type="ECO:0000313" key="2">
    <source>
        <dbReference type="Proteomes" id="UP000189933"/>
    </source>
</evidence>
<organism evidence="1 2">
    <name type="scientific">Carboxydocella sporoproducens DSM 16521</name>
    <dbReference type="NCBI Taxonomy" id="1121270"/>
    <lineage>
        <taxon>Bacteria</taxon>
        <taxon>Bacillati</taxon>
        <taxon>Bacillota</taxon>
        <taxon>Clostridia</taxon>
        <taxon>Eubacteriales</taxon>
        <taxon>Clostridiales Family XVI. Incertae Sedis</taxon>
        <taxon>Carboxydocella</taxon>
    </lineage>
</organism>